<protein>
    <submittedName>
        <fullName evidence="1">Uncharacterized protein</fullName>
    </submittedName>
</protein>
<comment type="caution">
    <text evidence="1">The sequence shown here is derived from an EMBL/GenBank/DDBJ whole genome shotgun (WGS) entry which is preliminary data.</text>
</comment>
<dbReference type="EMBL" id="JAUHHV010000004">
    <property type="protein sequence ID" value="KAK1426168.1"/>
    <property type="molecule type" value="Genomic_DNA"/>
</dbReference>
<dbReference type="AlphaFoldDB" id="A0AAD8NY64"/>
<gene>
    <name evidence="1" type="ORF">QVD17_14837</name>
</gene>
<organism evidence="1 2">
    <name type="scientific">Tagetes erecta</name>
    <name type="common">African marigold</name>
    <dbReference type="NCBI Taxonomy" id="13708"/>
    <lineage>
        <taxon>Eukaryota</taxon>
        <taxon>Viridiplantae</taxon>
        <taxon>Streptophyta</taxon>
        <taxon>Embryophyta</taxon>
        <taxon>Tracheophyta</taxon>
        <taxon>Spermatophyta</taxon>
        <taxon>Magnoliopsida</taxon>
        <taxon>eudicotyledons</taxon>
        <taxon>Gunneridae</taxon>
        <taxon>Pentapetalae</taxon>
        <taxon>asterids</taxon>
        <taxon>campanulids</taxon>
        <taxon>Asterales</taxon>
        <taxon>Asteraceae</taxon>
        <taxon>Asteroideae</taxon>
        <taxon>Heliantheae alliance</taxon>
        <taxon>Tageteae</taxon>
        <taxon>Tagetes</taxon>
    </lineage>
</organism>
<accession>A0AAD8NY64</accession>
<keyword evidence="2" id="KW-1185">Reference proteome</keyword>
<reference evidence="1" key="1">
    <citation type="journal article" date="2023" name="bioRxiv">
        <title>Improved chromosome-level genome assembly for marigold (Tagetes erecta).</title>
        <authorList>
            <person name="Jiang F."/>
            <person name="Yuan L."/>
            <person name="Wang S."/>
            <person name="Wang H."/>
            <person name="Xu D."/>
            <person name="Wang A."/>
            <person name="Fan W."/>
        </authorList>
    </citation>
    <scope>NUCLEOTIDE SEQUENCE</scope>
    <source>
        <strain evidence="1">WSJ</strain>
        <tissue evidence="1">Leaf</tissue>
    </source>
</reference>
<evidence type="ECO:0000313" key="1">
    <source>
        <dbReference type="EMBL" id="KAK1426168.1"/>
    </source>
</evidence>
<name>A0AAD8NY64_TARER</name>
<sequence length="77" mass="8916">MTQNPSKPTWHHLIGFHDDDLYNMTKNFFVFASKQSFPSSVTHTHSFTFQQNTQITVDCSLSSHSLFLSLGFRRGDY</sequence>
<proteinExistence type="predicted"/>
<evidence type="ECO:0000313" key="2">
    <source>
        <dbReference type="Proteomes" id="UP001229421"/>
    </source>
</evidence>
<dbReference type="Proteomes" id="UP001229421">
    <property type="component" value="Unassembled WGS sequence"/>
</dbReference>